<dbReference type="Gene3D" id="6.10.340.10">
    <property type="match status" value="1"/>
</dbReference>
<dbReference type="Pfam" id="PF06580">
    <property type="entry name" value="His_kinase"/>
    <property type="match status" value="1"/>
</dbReference>
<keyword evidence="1" id="KW-0472">Membrane</keyword>
<dbReference type="InterPro" id="IPR050640">
    <property type="entry name" value="Bact_2-comp_sensor_kinase"/>
</dbReference>
<evidence type="ECO:0000313" key="5">
    <source>
        <dbReference type="Proteomes" id="UP001596378"/>
    </source>
</evidence>
<dbReference type="PANTHER" id="PTHR34220:SF7">
    <property type="entry name" value="SENSOR HISTIDINE KINASE YPDA"/>
    <property type="match status" value="1"/>
</dbReference>
<organism evidence="4 5">
    <name type="scientific">Cohnella cellulosilytica</name>
    <dbReference type="NCBI Taxonomy" id="986710"/>
    <lineage>
        <taxon>Bacteria</taxon>
        <taxon>Bacillati</taxon>
        <taxon>Bacillota</taxon>
        <taxon>Bacilli</taxon>
        <taxon>Bacillales</taxon>
        <taxon>Paenibacillaceae</taxon>
        <taxon>Cohnella</taxon>
    </lineage>
</organism>
<keyword evidence="1" id="KW-0812">Transmembrane</keyword>
<dbReference type="Pfam" id="PF02518">
    <property type="entry name" value="HATPase_c"/>
    <property type="match status" value="1"/>
</dbReference>
<dbReference type="PANTHER" id="PTHR34220">
    <property type="entry name" value="SENSOR HISTIDINE KINASE YPDA"/>
    <property type="match status" value="1"/>
</dbReference>
<comment type="caution">
    <text evidence="4">The sequence shown here is derived from an EMBL/GenBank/DDBJ whole genome shotgun (WGS) entry which is preliminary data.</text>
</comment>
<feature type="domain" description="Histidine kinase/HSP90-like ATPase" evidence="2">
    <location>
        <begin position="478"/>
        <end position="587"/>
    </location>
</feature>
<dbReference type="Proteomes" id="UP001596378">
    <property type="component" value="Unassembled WGS sequence"/>
</dbReference>
<reference evidence="5" key="1">
    <citation type="journal article" date="2019" name="Int. J. Syst. Evol. Microbiol.">
        <title>The Global Catalogue of Microorganisms (GCM) 10K type strain sequencing project: providing services to taxonomists for standard genome sequencing and annotation.</title>
        <authorList>
            <consortium name="The Broad Institute Genomics Platform"/>
            <consortium name="The Broad Institute Genome Sequencing Center for Infectious Disease"/>
            <person name="Wu L."/>
            <person name="Ma J."/>
        </authorList>
    </citation>
    <scope>NUCLEOTIDE SEQUENCE [LARGE SCALE GENOMIC DNA]</scope>
    <source>
        <strain evidence="5">KCTC 12907</strain>
    </source>
</reference>
<evidence type="ECO:0000256" key="1">
    <source>
        <dbReference type="SAM" id="Phobius"/>
    </source>
</evidence>
<dbReference type="InterPro" id="IPR036890">
    <property type="entry name" value="HATPase_C_sf"/>
</dbReference>
<dbReference type="Gene3D" id="3.30.565.10">
    <property type="entry name" value="Histidine kinase-like ATPase, C-terminal domain"/>
    <property type="match status" value="1"/>
</dbReference>
<evidence type="ECO:0000313" key="4">
    <source>
        <dbReference type="EMBL" id="MFC7150101.1"/>
    </source>
</evidence>
<feature type="transmembrane region" description="Helical" evidence="1">
    <location>
        <begin position="12"/>
        <end position="32"/>
    </location>
</feature>
<evidence type="ECO:0000259" key="3">
    <source>
        <dbReference type="Pfam" id="PF06580"/>
    </source>
</evidence>
<keyword evidence="4" id="KW-0418">Kinase</keyword>
<name>A0ABW2FAM0_9BACL</name>
<keyword evidence="5" id="KW-1185">Reference proteome</keyword>
<feature type="domain" description="Signal transduction histidine kinase internal region" evidence="3">
    <location>
        <begin position="383"/>
        <end position="460"/>
    </location>
</feature>
<gene>
    <name evidence="4" type="ORF">ACFQMJ_16360</name>
</gene>
<dbReference type="InterPro" id="IPR010559">
    <property type="entry name" value="Sig_transdc_His_kin_internal"/>
</dbReference>
<accession>A0ABW2FAM0</accession>
<dbReference type="EMBL" id="JBHTAI010000009">
    <property type="protein sequence ID" value="MFC7150101.1"/>
    <property type="molecule type" value="Genomic_DNA"/>
</dbReference>
<keyword evidence="4" id="KW-0808">Transferase</keyword>
<evidence type="ECO:0000259" key="2">
    <source>
        <dbReference type="Pfam" id="PF02518"/>
    </source>
</evidence>
<dbReference type="RefSeq" id="WP_378046131.1">
    <property type="nucleotide sequence ID" value="NZ_JBHMDN010000010.1"/>
</dbReference>
<protein>
    <submittedName>
        <fullName evidence="4">Sensor histidine kinase</fullName>
        <ecNumber evidence="4">2.7.13.3</ecNumber>
    </submittedName>
</protein>
<sequence length="602" mass="67981">MAFLRRLSIRSQLLILAVSTIAVILVLIYHTYSTVSGMVTRSHEEYVQQTIAEIKRNVTSNKDVLFRLMQTISYDDEVQSYLVEQNAIARFERFKKLNVLLSSQRELKDGILDIVVSGDNGYSVDINGGARYADRLKDRLPGKVNAYYVGMEQFGTLYGSATGIVFASTISHVQQGERFNEKLGTLFFILDPKALVGEKEYDEEQTNTQIYLLDRDRRVITSNTSLQTGSRLPDFDSGSSPADHQTVQWQDRPFVVQTENLPAIDGGILSAAPKDALLKELLVIRRQELVILGIGLLILAIPFIFIINNILRPIKKMIFFMTSLQRGDDLRFGKRISLKGYMEISIMASEFNATLDEIERLTQKLLETNARLYGTELERKKSELAFLRSQINPHFLYNTLEAISGIAAVEGQARVKRMARSLSSIFRYSIKGTDEVELGEEVRMIQSYVQIQQIRFTDRFTVHYDFTDEALARLVPKMILQPLVENAVHHGIETTLRRCRLEIGGRIDEEGALIVEVRDDGIGIEPARLDELRNMLDKPAVGDAGPAGWESIGLVNVNNRIRLMFGDEYGVRIDSAVGQGTHIRLRIGQRRDGGDVQGADRR</sequence>
<feature type="transmembrane region" description="Helical" evidence="1">
    <location>
        <begin position="289"/>
        <end position="311"/>
    </location>
</feature>
<proteinExistence type="predicted"/>
<keyword evidence="1" id="KW-1133">Transmembrane helix</keyword>
<dbReference type="InterPro" id="IPR003594">
    <property type="entry name" value="HATPase_dom"/>
</dbReference>
<dbReference type="GO" id="GO:0004673">
    <property type="term" value="F:protein histidine kinase activity"/>
    <property type="evidence" value="ECO:0007669"/>
    <property type="project" value="UniProtKB-EC"/>
</dbReference>
<dbReference type="SUPFAM" id="SSF55874">
    <property type="entry name" value="ATPase domain of HSP90 chaperone/DNA topoisomerase II/histidine kinase"/>
    <property type="match status" value="1"/>
</dbReference>
<dbReference type="EC" id="2.7.13.3" evidence="4"/>